<evidence type="ECO:0000313" key="4">
    <source>
        <dbReference type="EMBL" id="GGX34848.1"/>
    </source>
</evidence>
<dbReference type="PANTHER" id="PTHR42776">
    <property type="entry name" value="SERINE PEPTIDASE S9 FAMILY MEMBER"/>
    <property type="match status" value="1"/>
</dbReference>
<organism evidence="4 5">
    <name type="scientific">Undibacterium squillarum</name>
    <dbReference type="NCBI Taxonomy" id="1131567"/>
    <lineage>
        <taxon>Bacteria</taxon>
        <taxon>Pseudomonadati</taxon>
        <taxon>Pseudomonadota</taxon>
        <taxon>Betaproteobacteria</taxon>
        <taxon>Burkholderiales</taxon>
        <taxon>Oxalobacteraceae</taxon>
        <taxon>Undibacterium</taxon>
    </lineage>
</organism>
<evidence type="ECO:0000256" key="1">
    <source>
        <dbReference type="ARBA" id="ARBA00022801"/>
    </source>
</evidence>
<dbReference type="EMBL" id="BMYU01000002">
    <property type="protein sequence ID" value="GGX34848.1"/>
    <property type="molecule type" value="Genomic_DNA"/>
</dbReference>
<keyword evidence="2" id="KW-0732">Signal</keyword>
<dbReference type="InterPro" id="IPR029058">
    <property type="entry name" value="AB_hydrolase_fold"/>
</dbReference>
<feature type="chain" id="PRO_5045513848" evidence="2">
    <location>
        <begin position="24"/>
        <end position="647"/>
    </location>
</feature>
<feature type="domain" description="Peptidase S9 prolyl oligopeptidase catalytic" evidence="3">
    <location>
        <begin position="440"/>
        <end position="646"/>
    </location>
</feature>
<dbReference type="InterPro" id="IPR001375">
    <property type="entry name" value="Peptidase_S9_cat"/>
</dbReference>
<reference evidence="5" key="1">
    <citation type="journal article" date="2019" name="Int. J. Syst. Evol. Microbiol.">
        <title>The Global Catalogue of Microorganisms (GCM) 10K type strain sequencing project: providing services to taxonomists for standard genome sequencing and annotation.</title>
        <authorList>
            <consortium name="The Broad Institute Genomics Platform"/>
            <consortium name="The Broad Institute Genome Sequencing Center for Infectious Disease"/>
            <person name="Wu L."/>
            <person name="Ma J."/>
        </authorList>
    </citation>
    <scope>NUCLEOTIDE SEQUENCE [LARGE SCALE GENOMIC DNA]</scope>
    <source>
        <strain evidence="5">KCTC 23917</strain>
    </source>
</reference>
<name>A0ABQ2XWU5_9BURK</name>
<feature type="signal peptide" evidence="2">
    <location>
        <begin position="1"/>
        <end position="23"/>
    </location>
</feature>
<dbReference type="Gene3D" id="3.40.50.1820">
    <property type="entry name" value="alpha/beta hydrolase"/>
    <property type="match status" value="1"/>
</dbReference>
<protein>
    <submittedName>
        <fullName evidence="4">Prolyl oligopeptidase</fullName>
    </submittedName>
</protein>
<evidence type="ECO:0000313" key="5">
    <source>
        <dbReference type="Proteomes" id="UP000653343"/>
    </source>
</evidence>
<dbReference type="SUPFAM" id="SSF82171">
    <property type="entry name" value="DPP6 N-terminal domain-like"/>
    <property type="match status" value="1"/>
</dbReference>
<dbReference type="Proteomes" id="UP000653343">
    <property type="component" value="Unassembled WGS sequence"/>
</dbReference>
<evidence type="ECO:0000256" key="2">
    <source>
        <dbReference type="SAM" id="SignalP"/>
    </source>
</evidence>
<accession>A0ABQ2XWU5</accession>
<comment type="caution">
    <text evidence="4">The sequence shown here is derived from an EMBL/GenBank/DDBJ whole genome shotgun (WGS) entry which is preliminary data.</text>
</comment>
<sequence length="647" mass="72780">MKINKRHLVQIFSAFAFSQFSFAAQAIEQIPLDVFIKPDTISKPLLSPDGKHVALIRTVNDGEYPVNLISVIRLSDMTTISNVRLPKFERPGRLAWVSADRLAVSKATERGRGVAPELTGEIYAYDIDGKRQEYVFGYRMRKASVRGYHHENDEAWGYISGIPSNSNGDIFVVSSGWENKKQTLTRINTYTTSRKTYHITTNADVNYFFDNDGEAAFAYTFDDKKQKLYVMPFDKKDEWQNYEVPVKISDLSFITKTSDGYFARISENGGPYKIVKISKDFKEFTTVAEGDSDLFANVDPVTGKVYSYYNSTGVQKVTFNDFMVDEAATYDALIKQFPGQMVKVVSTSKDNQKWMVFVYSDKDPGFYFVFDRTTGKSGASFYADENFDPAKMAARQPIQFTNRDGVKIEGYLTTHPAESGKNRPLVVLPHGGPFGVRDNWAYDYEAQLLANRGYAVLQVNFRGSGGRGEKFIESGHKNWDKKLINDLVDGIQYAGSLKGIDNKRTCAFGGSYGAYASMMIAVKEPGLLKCVAGMSGVYDLVSLYENENPKSASYFSRTMGSDKEDLKNASPITHVAKFNIPMLIAHGGADHITPPKPAIAFHEALNAAGKKHEWIYHADEVHGFYDFKNNKDFYQRLLKFLEENLNP</sequence>
<keyword evidence="1" id="KW-0378">Hydrolase</keyword>
<gene>
    <name evidence="4" type="ORF">GCM10010946_10140</name>
</gene>
<evidence type="ECO:0000259" key="3">
    <source>
        <dbReference type="Pfam" id="PF00326"/>
    </source>
</evidence>
<dbReference type="Pfam" id="PF00326">
    <property type="entry name" value="Peptidase_S9"/>
    <property type="match status" value="1"/>
</dbReference>
<proteinExistence type="predicted"/>
<dbReference type="PANTHER" id="PTHR42776:SF27">
    <property type="entry name" value="DIPEPTIDYL PEPTIDASE FAMILY MEMBER 6"/>
    <property type="match status" value="1"/>
</dbReference>
<keyword evidence="5" id="KW-1185">Reference proteome</keyword>
<dbReference type="SUPFAM" id="SSF53474">
    <property type="entry name" value="alpha/beta-Hydrolases"/>
    <property type="match status" value="1"/>
</dbReference>
<dbReference type="RefSeq" id="WP_189355966.1">
    <property type="nucleotide sequence ID" value="NZ_BMYU01000002.1"/>
</dbReference>